<feature type="transmembrane region" description="Helical" evidence="5">
    <location>
        <begin position="123"/>
        <end position="148"/>
    </location>
</feature>
<gene>
    <name evidence="7" type="ORF">ACFL27_27860</name>
</gene>
<dbReference type="Gene3D" id="1.20.1740.10">
    <property type="entry name" value="Amino acid/polyamine transporter I"/>
    <property type="match status" value="1"/>
</dbReference>
<evidence type="ECO:0000256" key="3">
    <source>
        <dbReference type="ARBA" id="ARBA00022989"/>
    </source>
</evidence>
<dbReference type="InterPro" id="IPR004842">
    <property type="entry name" value="SLC12A_fam"/>
</dbReference>
<comment type="subcellular location">
    <subcellularLocation>
        <location evidence="1">Membrane</location>
        <topology evidence="1">Multi-pass membrane protein</topology>
    </subcellularLocation>
</comment>
<dbReference type="PANTHER" id="PTHR11827">
    <property type="entry name" value="SOLUTE CARRIER FAMILY 12, CATION COTRANSPORTERS"/>
    <property type="match status" value="1"/>
</dbReference>
<dbReference type="Proteomes" id="UP001594351">
    <property type="component" value="Unassembled WGS sequence"/>
</dbReference>
<proteinExistence type="predicted"/>
<accession>A0ABV6Z6F5</accession>
<protein>
    <recommendedName>
        <fullName evidence="6">Amino acid permease/ SLC12A domain-containing protein</fullName>
    </recommendedName>
</protein>
<dbReference type="Pfam" id="PF00324">
    <property type="entry name" value="AA_permease"/>
    <property type="match status" value="1"/>
</dbReference>
<evidence type="ECO:0000256" key="1">
    <source>
        <dbReference type="ARBA" id="ARBA00004141"/>
    </source>
</evidence>
<keyword evidence="3 5" id="KW-1133">Transmembrane helix</keyword>
<evidence type="ECO:0000256" key="5">
    <source>
        <dbReference type="SAM" id="Phobius"/>
    </source>
</evidence>
<evidence type="ECO:0000313" key="8">
    <source>
        <dbReference type="Proteomes" id="UP001594351"/>
    </source>
</evidence>
<feature type="transmembrane region" description="Helical" evidence="5">
    <location>
        <begin position="43"/>
        <end position="64"/>
    </location>
</feature>
<feature type="transmembrane region" description="Helical" evidence="5">
    <location>
        <begin position="85"/>
        <end position="111"/>
    </location>
</feature>
<reference evidence="7 8" key="1">
    <citation type="submission" date="2024-09" db="EMBL/GenBank/DDBJ databases">
        <title>Laminarin stimulates single cell rates of sulfate reduction while oxygen inhibits transcriptomic activity in coastal marine sediment.</title>
        <authorList>
            <person name="Lindsay M."/>
            <person name="Orcutt B."/>
            <person name="Emerson D."/>
            <person name="Stepanauskas R."/>
            <person name="D'Angelo T."/>
        </authorList>
    </citation>
    <scope>NUCLEOTIDE SEQUENCE [LARGE SCALE GENOMIC DNA]</scope>
    <source>
        <strain evidence="7">SAG AM-311-K15</strain>
    </source>
</reference>
<keyword evidence="8" id="KW-1185">Reference proteome</keyword>
<feature type="transmembrane region" description="Helical" evidence="5">
    <location>
        <begin position="12"/>
        <end position="31"/>
    </location>
</feature>
<dbReference type="InterPro" id="IPR004841">
    <property type="entry name" value="AA-permease/SLC12A_dom"/>
</dbReference>
<comment type="caution">
    <text evidence="7">The sequence shown here is derived from an EMBL/GenBank/DDBJ whole genome shotgun (WGS) entry which is preliminary data.</text>
</comment>
<sequence length="166" mass="17578">MTNPGSDRKLGTFLGVFTPTILTVLGVIMYLRTGWLTGHLGLIQMLVIVTLANLITLITTLSFSSVATNIRVGIGGAYYIISRSLGVEIGGAIGVPLFLSQTFSVTLYAFGLAESMRFVWSDLPIQAAAFIIVSLVGLLALTGARFALKSQLPIMAMIGISLIALV</sequence>
<keyword evidence="2 5" id="KW-0812">Transmembrane</keyword>
<feature type="domain" description="Amino acid permease/ SLC12A" evidence="6">
    <location>
        <begin position="16"/>
        <end position="165"/>
    </location>
</feature>
<evidence type="ECO:0000256" key="4">
    <source>
        <dbReference type="ARBA" id="ARBA00023136"/>
    </source>
</evidence>
<dbReference type="PANTHER" id="PTHR11827:SF72">
    <property type="entry name" value="GH08340P"/>
    <property type="match status" value="1"/>
</dbReference>
<keyword evidence="4 5" id="KW-0472">Membrane</keyword>
<evidence type="ECO:0000313" key="7">
    <source>
        <dbReference type="EMBL" id="MFC1854019.1"/>
    </source>
</evidence>
<evidence type="ECO:0000256" key="2">
    <source>
        <dbReference type="ARBA" id="ARBA00022692"/>
    </source>
</evidence>
<evidence type="ECO:0000259" key="6">
    <source>
        <dbReference type="Pfam" id="PF00324"/>
    </source>
</evidence>
<name>A0ABV6Z6F5_UNCC1</name>
<dbReference type="EMBL" id="JBHPBY010000682">
    <property type="protein sequence ID" value="MFC1854019.1"/>
    <property type="molecule type" value="Genomic_DNA"/>
</dbReference>
<feature type="non-terminal residue" evidence="7">
    <location>
        <position position="166"/>
    </location>
</feature>
<organism evidence="7 8">
    <name type="scientific">candidate division CSSED10-310 bacterium</name>
    <dbReference type="NCBI Taxonomy" id="2855610"/>
    <lineage>
        <taxon>Bacteria</taxon>
        <taxon>Bacteria division CSSED10-310</taxon>
    </lineage>
</organism>